<dbReference type="SUPFAM" id="SSF51569">
    <property type="entry name" value="Aldolase"/>
    <property type="match status" value="1"/>
</dbReference>
<feature type="region of interest" description="Disordered" evidence="1">
    <location>
        <begin position="29"/>
        <end position="48"/>
    </location>
</feature>
<name>A0A0A0D9B9_9PROT</name>
<dbReference type="Proteomes" id="UP000029995">
    <property type="component" value="Unassembled WGS sequence"/>
</dbReference>
<comment type="caution">
    <text evidence="2">The sequence shown here is derived from an EMBL/GenBank/DDBJ whole genome shotgun (WGS) entry which is preliminary data.</text>
</comment>
<accession>A0A0A0D9B9</accession>
<dbReference type="AlphaFoldDB" id="A0A0A0D9B9"/>
<organism evidence="2 3">
    <name type="scientific">Inquilinus limosus MP06</name>
    <dbReference type="NCBI Taxonomy" id="1398085"/>
    <lineage>
        <taxon>Bacteria</taxon>
        <taxon>Pseudomonadati</taxon>
        <taxon>Pseudomonadota</taxon>
        <taxon>Alphaproteobacteria</taxon>
        <taxon>Rhodospirillales</taxon>
        <taxon>Rhodospirillaceae</taxon>
        <taxon>Inquilinus</taxon>
    </lineage>
</organism>
<reference evidence="2 3" key="1">
    <citation type="submission" date="2014-01" db="EMBL/GenBank/DDBJ databases">
        <title>Genome sequence determination for a cystic fibrosis isolate, Inquilinus limosus.</title>
        <authorList>
            <person name="Pino M."/>
            <person name="Di Conza J."/>
            <person name="Gutkind G."/>
        </authorList>
    </citation>
    <scope>NUCLEOTIDE SEQUENCE [LARGE SCALE GENOMIC DNA]</scope>
    <source>
        <strain evidence="2 3">MP06</strain>
    </source>
</reference>
<dbReference type="OrthoDB" id="236271at2"/>
<protein>
    <recommendedName>
        <fullName evidence="4">Aldolase</fullName>
    </recommendedName>
</protein>
<dbReference type="Gene3D" id="3.20.20.70">
    <property type="entry name" value="Aldolase class I"/>
    <property type="match status" value="1"/>
</dbReference>
<dbReference type="InterPro" id="IPR013785">
    <property type="entry name" value="Aldolase_TIM"/>
</dbReference>
<dbReference type="RefSeq" id="WP_034835103.1">
    <property type="nucleotide sequence ID" value="NZ_JANX01000093.1"/>
</dbReference>
<gene>
    <name evidence="2" type="ORF">P409_10260</name>
</gene>
<evidence type="ECO:0008006" key="4">
    <source>
        <dbReference type="Google" id="ProtNLM"/>
    </source>
</evidence>
<proteinExistence type="predicted"/>
<dbReference type="EMBL" id="JANX01000093">
    <property type="protein sequence ID" value="KGM34428.1"/>
    <property type="molecule type" value="Genomic_DNA"/>
</dbReference>
<evidence type="ECO:0000313" key="2">
    <source>
        <dbReference type="EMBL" id="KGM34428.1"/>
    </source>
</evidence>
<evidence type="ECO:0000313" key="3">
    <source>
        <dbReference type="Proteomes" id="UP000029995"/>
    </source>
</evidence>
<evidence type="ECO:0000256" key="1">
    <source>
        <dbReference type="SAM" id="MobiDB-lite"/>
    </source>
</evidence>
<sequence>MTRLDEKLARIRAGQYKRSDFIIADAKDGDMGPSLTSTGPKRAPDGSWTRYRTRDEFLDTIRQVVEQDIVDIMLVSASNLERLVESGTFRNSRVKPAIRANDTTDVWVVRGCSYPKQPSRPFRSAVLPRVMHGGLTPDPKAPVTGTDLGLYSVTFNNDLDSDIRSLEAFAEFRADCAANGFKYFFEVFNPNVSSGIDPELQPHYLNDCILRCLAGVMKADRPQFLKIPFNGPKALEELASFDSSLIVGVLGGGAGTTRDCFELLHQAEKYGARVALFGRKINLAESPLAMVSFMRQVADGTITPEEAVKAYHGELQKQGITPLRPLADDVQTTEAVLKQG</sequence>